<name>A0ABV9K9H0_9PORP</name>
<dbReference type="Pfam" id="PF05970">
    <property type="entry name" value="PIF1"/>
    <property type="match status" value="1"/>
</dbReference>
<dbReference type="EMBL" id="JBHSGO010000208">
    <property type="protein sequence ID" value="MFC4666588.1"/>
    <property type="molecule type" value="Genomic_DNA"/>
</dbReference>
<organism evidence="3 4">
    <name type="scientific">Falsiporphyromonas endometrii</name>
    <dbReference type="NCBI Taxonomy" id="1387297"/>
    <lineage>
        <taxon>Bacteria</taxon>
        <taxon>Pseudomonadati</taxon>
        <taxon>Bacteroidota</taxon>
        <taxon>Bacteroidia</taxon>
        <taxon>Bacteroidales</taxon>
        <taxon>Porphyromonadaceae</taxon>
        <taxon>Falsiporphyromonas</taxon>
    </lineage>
</organism>
<evidence type="ECO:0000313" key="3">
    <source>
        <dbReference type="EMBL" id="MFC4666588.1"/>
    </source>
</evidence>
<dbReference type="SUPFAM" id="SSF47819">
    <property type="entry name" value="HRDC-like"/>
    <property type="match status" value="1"/>
</dbReference>
<dbReference type="InterPro" id="IPR010285">
    <property type="entry name" value="DNA_helicase_pif1-like_DEAD"/>
</dbReference>
<dbReference type="InterPro" id="IPR051055">
    <property type="entry name" value="PIF1_helicase"/>
</dbReference>
<gene>
    <name evidence="3" type="ORF">ACFO3G_08280</name>
</gene>
<dbReference type="SUPFAM" id="SSF52540">
    <property type="entry name" value="P-loop containing nucleoside triphosphate hydrolases"/>
    <property type="match status" value="2"/>
</dbReference>
<evidence type="ECO:0000256" key="1">
    <source>
        <dbReference type="SAM" id="Phobius"/>
    </source>
</evidence>
<dbReference type="CDD" id="cd18809">
    <property type="entry name" value="SF1_C_RecD"/>
    <property type="match status" value="1"/>
</dbReference>
<reference evidence="4" key="1">
    <citation type="journal article" date="2019" name="Int. J. Syst. Evol. Microbiol.">
        <title>The Global Catalogue of Microorganisms (GCM) 10K type strain sequencing project: providing services to taxonomists for standard genome sequencing and annotation.</title>
        <authorList>
            <consortium name="The Broad Institute Genomics Platform"/>
            <consortium name="The Broad Institute Genome Sequencing Center for Infectious Disease"/>
            <person name="Wu L."/>
            <person name="Ma J."/>
        </authorList>
    </citation>
    <scope>NUCLEOTIDE SEQUENCE [LARGE SCALE GENOMIC DNA]</scope>
    <source>
        <strain evidence="4">CGMCC 4.7357</strain>
    </source>
</reference>
<dbReference type="SMART" id="SM00382">
    <property type="entry name" value="AAA"/>
    <property type="match status" value="1"/>
</dbReference>
<proteinExistence type="predicted"/>
<dbReference type="Pfam" id="PF00570">
    <property type="entry name" value="HRDC"/>
    <property type="match status" value="1"/>
</dbReference>
<dbReference type="SMART" id="SM00341">
    <property type="entry name" value="HRDC"/>
    <property type="match status" value="1"/>
</dbReference>
<dbReference type="InterPro" id="IPR010997">
    <property type="entry name" value="HRDC-like_sf"/>
</dbReference>
<dbReference type="PANTHER" id="PTHR47642:SF5">
    <property type="entry name" value="ATP-DEPENDENT DNA HELICASE"/>
    <property type="match status" value="1"/>
</dbReference>
<protein>
    <submittedName>
        <fullName evidence="3">HRDC domain-containing protein</fullName>
    </submittedName>
</protein>
<keyword evidence="1" id="KW-0812">Transmembrane</keyword>
<dbReference type="InterPro" id="IPR044876">
    <property type="entry name" value="HRDC_dom_sf"/>
</dbReference>
<dbReference type="InterPro" id="IPR002121">
    <property type="entry name" value="HRDC_dom"/>
</dbReference>
<keyword evidence="1" id="KW-0472">Membrane</keyword>
<dbReference type="Gene3D" id="3.40.50.300">
    <property type="entry name" value="P-loop containing nucleotide triphosphate hydrolases"/>
    <property type="match status" value="2"/>
</dbReference>
<dbReference type="Proteomes" id="UP001596020">
    <property type="component" value="Unassembled WGS sequence"/>
</dbReference>
<accession>A0ABV9K9H0</accession>
<feature type="domain" description="HRDC" evidence="2">
    <location>
        <begin position="622"/>
        <end position="699"/>
    </location>
</feature>
<feature type="transmembrane region" description="Helical" evidence="1">
    <location>
        <begin position="45"/>
        <end position="67"/>
    </location>
</feature>
<sequence length="699" mass="80140">MQNPELELAQQIIEKTDMHLFLTGKAGTGKTTFLRRLVQHSKKRIIVLAPTGIAAINAGGCSIHSFFQLGFAPFIPDSQVKINFRLSKKKKRLIKNLDLIIIDEISMVRADLLDEIDAVLRVFRGCNQPFGGVQILMIGDLQQLPPVVTANDYEVLKNHYSSFYFFGSKVLNETPYFVVELKTIYRQKDQEFIEILNAIRENKVTEDLLKRLNSRYIPFFNPKAEEGYIRLVTHNRQAQEINENQMQKLPGGSITFNANITGDFPESSYPTEIDLTLKKGAQVMLIKNDPKGRYYNGSIGEIIYLTHKEIHVRLQNEETIINVEQETWQNVKFELNEKTQSIEEKPIGTFTQYPLKTAWAITIHKSQGLTFEKAIIDATDAFSHGQTYVALSRCKTIEGLVLMSPIPLHAIISDQDVTNYVNDMGSHTPTTKDIEELKKNYFVKLITQLFNFDELTIRINRLSKVMNDSLYNLFPNIVTQMAQLTTQFAQRVAAVAQLFEQQYSSIIEQSQDYEKDLFLQERVTKGATYFKEELQAIITFTNNLNIPIDNKEIAKRVHTAIDNIKEQLNEKDELLSYVAKNGFSTLGYQRTLSILMGKEPEETQTKKTKRVRSENKVESSEDIQDPSLFETLRKWRKEKADEIGKPAFWILTQKTLTSIVNFAPTTLEKLALISGVGPKTIERYGEEIIHIIHNHLKER</sequence>
<evidence type="ECO:0000313" key="4">
    <source>
        <dbReference type="Proteomes" id="UP001596020"/>
    </source>
</evidence>
<keyword evidence="1" id="KW-1133">Transmembrane helix</keyword>
<dbReference type="PROSITE" id="PS50967">
    <property type="entry name" value="HRDC"/>
    <property type="match status" value="1"/>
</dbReference>
<dbReference type="PANTHER" id="PTHR47642">
    <property type="entry name" value="ATP-DEPENDENT DNA HELICASE"/>
    <property type="match status" value="1"/>
</dbReference>
<dbReference type="Gene3D" id="1.10.150.80">
    <property type="entry name" value="HRDC domain"/>
    <property type="match status" value="1"/>
</dbReference>
<evidence type="ECO:0000259" key="2">
    <source>
        <dbReference type="PROSITE" id="PS50967"/>
    </source>
</evidence>
<dbReference type="InterPro" id="IPR003593">
    <property type="entry name" value="AAA+_ATPase"/>
</dbReference>
<keyword evidence="4" id="KW-1185">Reference proteome</keyword>
<dbReference type="CDD" id="cd18037">
    <property type="entry name" value="DEXSc_Pif1_like"/>
    <property type="match status" value="1"/>
</dbReference>
<comment type="caution">
    <text evidence="3">The sequence shown here is derived from an EMBL/GenBank/DDBJ whole genome shotgun (WGS) entry which is preliminary data.</text>
</comment>
<dbReference type="RefSeq" id="WP_380079799.1">
    <property type="nucleotide sequence ID" value="NZ_JBHSGO010000208.1"/>
</dbReference>
<dbReference type="InterPro" id="IPR027417">
    <property type="entry name" value="P-loop_NTPase"/>
</dbReference>